<dbReference type="InterPro" id="IPR050681">
    <property type="entry name" value="CDF/SLC30A"/>
</dbReference>
<evidence type="ECO:0000256" key="7">
    <source>
        <dbReference type="ARBA" id="ARBA00023065"/>
    </source>
</evidence>
<evidence type="ECO:0000259" key="12">
    <source>
        <dbReference type="Pfam" id="PF16916"/>
    </source>
</evidence>
<evidence type="ECO:0000256" key="8">
    <source>
        <dbReference type="ARBA" id="ARBA00023136"/>
    </source>
</evidence>
<dbReference type="GO" id="GO:0006829">
    <property type="term" value="P:zinc ion transport"/>
    <property type="evidence" value="ECO:0007669"/>
    <property type="project" value="UniProtKB-KW"/>
</dbReference>
<dbReference type="PANTHER" id="PTHR11562:SF17">
    <property type="entry name" value="RE54080P-RELATED"/>
    <property type="match status" value="1"/>
</dbReference>
<feature type="transmembrane region" description="Helical" evidence="10">
    <location>
        <begin position="165"/>
        <end position="184"/>
    </location>
</feature>
<evidence type="ECO:0000256" key="2">
    <source>
        <dbReference type="ARBA" id="ARBA00008873"/>
    </source>
</evidence>
<organism evidence="13 14">
    <name type="scientific">Discostella pseudostelligera</name>
    <dbReference type="NCBI Taxonomy" id="259834"/>
    <lineage>
        <taxon>Eukaryota</taxon>
        <taxon>Sar</taxon>
        <taxon>Stramenopiles</taxon>
        <taxon>Ochrophyta</taxon>
        <taxon>Bacillariophyta</taxon>
        <taxon>Coscinodiscophyceae</taxon>
        <taxon>Thalassiosirophycidae</taxon>
        <taxon>Stephanodiscales</taxon>
        <taxon>Stephanodiscaceae</taxon>
        <taxon>Discostella</taxon>
    </lineage>
</organism>
<name>A0ABD3M1M3_9STRA</name>
<feature type="transmembrane region" description="Helical" evidence="10">
    <location>
        <begin position="58"/>
        <end position="83"/>
    </location>
</feature>
<feature type="domain" description="Cation efflux protein cytoplasmic" evidence="12">
    <location>
        <begin position="330"/>
        <end position="399"/>
    </location>
</feature>
<dbReference type="PANTHER" id="PTHR11562">
    <property type="entry name" value="CATION EFFLUX PROTEIN/ ZINC TRANSPORTER"/>
    <property type="match status" value="1"/>
</dbReference>
<dbReference type="SUPFAM" id="SSF161111">
    <property type="entry name" value="Cation efflux protein transmembrane domain-like"/>
    <property type="match status" value="1"/>
</dbReference>
<feature type="compositionally biased region" description="Basic and acidic residues" evidence="9">
    <location>
        <begin position="15"/>
        <end position="27"/>
    </location>
</feature>
<feature type="transmembrane region" description="Helical" evidence="10">
    <location>
        <begin position="123"/>
        <end position="145"/>
    </location>
</feature>
<accession>A0ABD3M1M3</accession>
<evidence type="ECO:0000259" key="11">
    <source>
        <dbReference type="Pfam" id="PF01545"/>
    </source>
</evidence>
<proteinExistence type="inferred from homology"/>
<keyword evidence="5" id="KW-0864">Zinc transport</keyword>
<dbReference type="GO" id="GO:0016020">
    <property type="term" value="C:membrane"/>
    <property type="evidence" value="ECO:0007669"/>
    <property type="project" value="UniProtKB-SubCell"/>
</dbReference>
<evidence type="ECO:0000256" key="3">
    <source>
        <dbReference type="ARBA" id="ARBA00022448"/>
    </source>
</evidence>
<evidence type="ECO:0000256" key="4">
    <source>
        <dbReference type="ARBA" id="ARBA00022692"/>
    </source>
</evidence>
<keyword evidence="7" id="KW-0406">Ion transport</keyword>
<dbReference type="InterPro" id="IPR058533">
    <property type="entry name" value="Cation_efflux_TM"/>
</dbReference>
<evidence type="ECO:0000256" key="1">
    <source>
        <dbReference type="ARBA" id="ARBA00004141"/>
    </source>
</evidence>
<keyword evidence="3" id="KW-0813">Transport</keyword>
<feature type="compositionally biased region" description="Basic and acidic residues" evidence="9">
    <location>
        <begin position="192"/>
        <end position="209"/>
    </location>
</feature>
<feature type="transmembrane region" description="Helical" evidence="10">
    <location>
        <begin position="268"/>
        <end position="290"/>
    </location>
</feature>
<gene>
    <name evidence="13" type="ORF">ACHAWU_002798</name>
</gene>
<keyword evidence="6 10" id="KW-1133">Transmembrane helix</keyword>
<keyword evidence="14" id="KW-1185">Reference proteome</keyword>
<reference evidence="13 14" key="1">
    <citation type="submission" date="2024-10" db="EMBL/GenBank/DDBJ databases">
        <title>Updated reference genomes for cyclostephanoid diatoms.</title>
        <authorList>
            <person name="Roberts W.R."/>
            <person name="Alverson A.J."/>
        </authorList>
    </citation>
    <scope>NUCLEOTIDE SEQUENCE [LARGE SCALE GENOMIC DNA]</scope>
    <source>
        <strain evidence="13 14">AJA232-27</strain>
    </source>
</reference>
<feature type="region of interest" description="Disordered" evidence="9">
    <location>
        <begin position="192"/>
        <end position="225"/>
    </location>
</feature>
<keyword evidence="4 10" id="KW-0812">Transmembrane</keyword>
<evidence type="ECO:0000256" key="10">
    <source>
        <dbReference type="SAM" id="Phobius"/>
    </source>
</evidence>
<dbReference type="InterPro" id="IPR027469">
    <property type="entry name" value="Cation_efflux_TMD_sf"/>
</dbReference>
<feature type="domain" description="Cation efflux protein transmembrane" evidence="11">
    <location>
        <begin position="57"/>
        <end position="326"/>
    </location>
</feature>
<feature type="transmembrane region" description="Helical" evidence="10">
    <location>
        <begin position="89"/>
        <end position="111"/>
    </location>
</feature>
<dbReference type="Pfam" id="PF01545">
    <property type="entry name" value="Cation_efflux"/>
    <property type="match status" value="1"/>
</dbReference>
<evidence type="ECO:0000256" key="6">
    <source>
        <dbReference type="ARBA" id="ARBA00022989"/>
    </source>
</evidence>
<keyword evidence="8 10" id="KW-0472">Membrane</keyword>
<comment type="subcellular location">
    <subcellularLocation>
        <location evidence="1">Membrane</location>
        <topology evidence="1">Multi-pass membrane protein</topology>
    </subcellularLocation>
</comment>
<evidence type="ECO:0000256" key="9">
    <source>
        <dbReference type="SAM" id="MobiDB-lite"/>
    </source>
</evidence>
<sequence>MTHDHSHSHGHSHGHSHEHAQDHHPDNKVALPHANNCEPTAQTAEKVRRNEVLRKLKLASYLCFTFFLVEVIGGFLAGSLAVLSDAVHLAADLAAFLVAIVGSHIASLPASESHTFGLKRTESLAALLSMVCLVILSIGLAVEATHRIWVIEFTSRDVTEVDGKLMSTIAAIGVIVNVILAFVLGEDHAHMPGMDHGHSHDHEHGDHTGHSHSHHNHDEESNSLLASSCPSYTATNEVQHLDEVLPDCEHDAANEHHKKGRNVNLHAAYIHVMADLAQSVVVLIAGLIIWKNPTWQLTDPICTLIFSIMVCYSTIGVIRSSLSVLLEEVPPGVNYEGMYDAISSVEGVSNVHDLHIWSISHGHSILSVHGTANDVKQAYHDIKTVCNQKNISHLTVQLQPRTIDGCVTCSKESEHLCR</sequence>
<comment type="similarity">
    <text evidence="2">Belongs to the cation diffusion facilitator (CDF) transporter (TC 2.A.4) family. SLC30A subfamily.</text>
</comment>
<dbReference type="InterPro" id="IPR002524">
    <property type="entry name" value="Cation_efflux"/>
</dbReference>
<dbReference type="Pfam" id="PF16916">
    <property type="entry name" value="ZT_dimer"/>
    <property type="match status" value="1"/>
</dbReference>
<feature type="transmembrane region" description="Helical" evidence="10">
    <location>
        <begin position="296"/>
        <end position="318"/>
    </location>
</feature>
<evidence type="ECO:0000256" key="5">
    <source>
        <dbReference type="ARBA" id="ARBA00022906"/>
    </source>
</evidence>
<evidence type="ECO:0000313" key="14">
    <source>
        <dbReference type="Proteomes" id="UP001530293"/>
    </source>
</evidence>
<dbReference type="Gene3D" id="1.20.1510.10">
    <property type="entry name" value="Cation efflux protein transmembrane domain"/>
    <property type="match status" value="1"/>
</dbReference>
<keyword evidence="5" id="KW-0862">Zinc</keyword>
<dbReference type="NCBIfam" id="TIGR01297">
    <property type="entry name" value="CDF"/>
    <property type="match status" value="1"/>
</dbReference>
<dbReference type="EMBL" id="JALLBG020000247">
    <property type="protein sequence ID" value="KAL3757878.1"/>
    <property type="molecule type" value="Genomic_DNA"/>
</dbReference>
<dbReference type="InterPro" id="IPR027470">
    <property type="entry name" value="Cation_efflux_CTD"/>
</dbReference>
<feature type="region of interest" description="Disordered" evidence="9">
    <location>
        <begin position="1"/>
        <end position="34"/>
    </location>
</feature>
<comment type="caution">
    <text evidence="13">The sequence shown here is derived from an EMBL/GenBank/DDBJ whole genome shotgun (WGS) entry which is preliminary data.</text>
</comment>
<dbReference type="Proteomes" id="UP001530293">
    <property type="component" value="Unassembled WGS sequence"/>
</dbReference>
<dbReference type="AlphaFoldDB" id="A0ABD3M1M3"/>
<evidence type="ECO:0000313" key="13">
    <source>
        <dbReference type="EMBL" id="KAL3757878.1"/>
    </source>
</evidence>
<protein>
    <submittedName>
        <fullName evidence="13">Uncharacterized protein</fullName>
    </submittedName>
</protein>